<feature type="coiled-coil region" evidence="2">
    <location>
        <begin position="391"/>
        <end position="418"/>
    </location>
</feature>
<accession>A0A934NII4</accession>
<evidence type="ECO:0000313" key="4">
    <source>
        <dbReference type="EMBL" id="MBJ7880124.1"/>
    </source>
</evidence>
<dbReference type="SUPFAM" id="SSF46894">
    <property type="entry name" value="C-terminal effector domain of the bipartite response regulators"/>
    <property type="match status" value="1"/>
</dbReference>
<gene>
    <name evidence="4" type="ORF">JEM65_05575</name>
</gene>
<dbReference type="Gene3D" id="1.10.10.10">
    <property type="entry name" value="Winged helix-like DNA-binding domain superfamily/Winged helix DNA-binding domain"/>
    <property type="match status" value="1"/>
</dbReference>
<dbReference type="InterPro" id="IPR016032">
    <property type="entry name" value="Sig_transdc_resp-reg_C-effctor"/>
</dbReference>
<sequence>MTILFRNFSNSVTFKFKVCFLSAFCIIASGFSQEVTKPDKYFTEGLQIRSQNPDSAVALFDYSYKKYLQLNDTTNATNSLLEKSMVLENNAKYAQSYDALWSALILIDNTDDARQKSVIYYRLGRIYSYYKRERESIKYLKKALELQKELVKNSDLKPSDLVPYYYSIAVTNRELERKELTKVYLDSSYLYYSNDNKILPYEYLEFEKANLLALNNENQKAIEIMDSIYPWFKENEPTYLVLFYKYLGDVYLNLSLLDESEGYYLKSLKVSEYNKSHIDFTPLVYEKLTQIYVKKNDYKSAFESQGKAKELDSKYFDARGSINQSLLEIRNDYLVEKDRQEKLIQHQYLKQLEQEDKINKLQLIILLGSIVFITIIGFAYFKYLRSRHKIEKELIARNKELEIQKQRELIEMKNKELASSALQLIEKDEFLKDLKSKIRVGSDKIKIHEINKVLRTVSSGNNNNWEEFKLRFIDVNKEFYDKVYEKYPNLSQGDQKICALIKLNLSSKDMARLLGISVESVHTSRHRIRKKMDLARSVNLEDFINSL</sequence>
<keyword evidence="5" id="KW-1185">Reference proteome</keyword>
<keyword evidence="3" id="KW-0472">Membrane</keyword>
<dbReference type="RefSeq" id="WP_199597950.1">
    <property type="nucleotide sequence ID" value="NZ_JAEHJZ010000008.1"/>
</dbReference>
<reference evidence="4 5" key="1">
    <citation type="submission" date="2020-09" db="EMBL/GenBank/DDBJ databases">
        <title>Draft genome of Gelidibacter salicanalis PAMC21136.</title>
        <authorList>
            <person name="Park H."/>
        </authorList>
    </citation>
    <scope>NUCLEOTIDE SEQUENCE [LARGE SCALE GENOMIC DNA]</scope>
    <source>
        <strain evidence="4 5">PAMC21136</strain>
    </source>
</reference>
<evidence type="ECO:0000256" key="1">
    <source>
        <dbReference type="PROSITE-ProRule" id="PRU00339"/>
    </source>
</evidence>
<dbReference type="SMART" id="SM00028">
    <property type="entry name" value="TPR"/>
    <property type="match status" value="3"/>
</dbReference>
<keyword evidence="1" id="KW-0802">TPR repeat</keyword>
<name>A0A934NII4_9FLAO</name>
<keyword evidence="3" id="KW-0812">Transmembrane</keyword>
<evidence type="ECO:0000256" key="3">
    <source>
        <dbReference type="SAM" id="Phobius"/>
    </source>
</evidence>
<dbReference type="PROSITE" id="PS50005">
    <property type="entry name" value="TPR"/>
    <property type="match status" value="1"/>
</dbReference>
<evidence type="ECO:0008006" key="6">
    <source>
        <dbReference type="Google" id="ProtNLM"/>
    </source>
</evidence>
<proteinExistence type="predicted"/>
<dbReference type="EMBL" id="JAEHJZ010000008">
    <property type="protein sequence ID" value="MBJ7880124.1"/>
    <property type="molecule type" value="Genomic_DNA"/>
</dbReference>
<dbReference type="Proteomes" id="UP000662373">
    <property type="component" value="Unassembled WGS sequence"/>
</dbReference>
<evidence type="ECO:0000313" key="5">
    <source>
        <dbReference type="Proteomes" id="UP000662373"/>
    </source>
</evidence>
<dbReference type="SUPFAM" id="SSF48452">
    <property type="entry name" value="TPR-like"/>
    <property type="match status" value="2"/>
</dbReference>
<dbReference type="InterPro" id="IPR011990">
    <property type="entry name" value="TPR-like_helical_dom_sf"/>
</dbReference>
<dbReference type="GO" id="GO:0006355">
    <property type="term" value="P:regulation of DNA-templated transcription"/>
    <property type="evidence" value="ECO:0007669"/>
    <property type="project" value="InterPro"/>
</dbReference>
<feature type="repeat" description="TPR" evidence="1">
    <location>
        <begin position="117"/>
        <end position="150"/>
    </location>
</feature>
<keyword evidence="2" id="KW-0175">Coiled coil</keyword>
<protein>
    <recommendedName>
        <fullName evidence="6">HTH luxR-type domain-containing protein</fullName>
    </recommendedName>
</protein>
<dbReference type="InterPro" id="IPR036388">
    <property type="entry name" value="WH-like_DNA-bd_sf"/>
</dbReference>
<dbReference type="InterPro" id="IPR019734">
    <property type="entry name" value="TPR_rpt"/>
</dbReference>
<dbReference type="AlphaFoldDB" id="A0A934NII4"/>
<dbReference type="Gene3D" id="1.25.40.10">
    <property type="entry name" value="Tetratricopeptide repeat domain"/>
    <property type="match status" value="2"/>
</dbReference>
<dbReference type="GO" id="GO:0003677">
    <property type="term" value="F:DNA binding"/>
    <property type="evidence" value="ECO:0007669"/>
    <property type="project" value="InterPro"/>
</dbReference>
<keyword evidence="3" id="KW-1133">Transmembrane helix</keyword>
<comment type="caution">
    <text evidence="4">The sequence shown here is derived from an EMBL/GenBank/DDBJ whole genome shotgun (WGS) entry which is preliminary data.</text>
</comment>
<organism evidence="4 5">
    <name type="scientific">Gelidibacter salicanalis</name>
    <dbReference type="NCBI Taxonomy" id="291193"/>
    <lineage>
        <taxon>Bacteria</taxon>
        <taxon>Pseudomonadati</taxon>
        <taxon>Bacteroidota</taxon>
        <taxon>Flavobacteriia</taxon>
        <taxon>Flavobacteriales</taxon>
        <taxon>Flavobacteriaceae</taxon>
        <taxon>Gelidibacter</taxon>
    </lineage>
</organism>
<feature type="transmembrane region" description="Helical" evidence="3">
    <location>
        <begin position="361"/>
        <end position="381"/>
    </location>
</feature>
<evidence type="ECO:0000256" key="2">
    <source>
        <dbReference type="SAM" id="Coils"/>
    </source>
</evidence>